<evidence type="ECO:0000313" key="1">
    <source>
        <dbReference type="EMBL" id="JAH37440.1"/>
    </source>
</evidence>
<name>A0A0E9S9T2_ANGAN</name>
<organism evidence="1">
    <name type="scientific">Anguilla anguilla</name>
    <name type="common">European freshwater eel</name>
    <name type="synonym">Muraena anguilla</name>
    <dbReference type="NCBI Taxonomy" id="7936"/>
    <lineage>
        <taxon>Eukaryota</taxon>
        <taxon>Metazoa</taxon>
        <taxon>Chordata</taxon>
        <taxon>Craniata</taxon>
        <taxon>Vertebrata</taxon>
        <taxon>Euteleostomi</taxon>
        <taxon>Actinopterygii</taxon>
        <taxon>Neopterygii</taxon>
        <taxon>Teleostei</taxon>
        <taxon>Anguilliformes</taxon>
        <taxon>Anguillidae</taxon>
        <taxon>Anguilla</taxon>
    </lineage>
</organism>
<accession>A0A0E9S9T2</accession>
<dbReference type="AlphaFoldDB" id="A0A0E9S9T2"/>
<protein>
    <submittedName>
        <fullName evidence="1">Uncharacterized protein</fullName>
    </submittedName>
</protein>
<reference evidence="1" key="1">
    <citation type="submission" date="2014-11" db="EMBL/GenBank/DDBJ databases">
        <authorList>
            <person name="Amaro Gonzalez C."/>
        </authorList>
    </citation>
    <scope>NUCLEOTIDE SEQUENCE</scope>
</reference>
<dbReference type="EMBL" id="GBXM01071137">
    <property type="protein sequence ID" value="JAH37440.1"/>
    <property type="molecule type" value="Transcribed_RNA"/>
</dbReference>
<sequence length="53" mass="6174">MAVLKHLNNLIWRHTLNSTKNNTSKLTEALACGGVHNFQRTFYMALFSKHKMR</sequence>
<proteinExistence type="predicted"/>
<reference evidence="1" key="2">
    <citation type="journal article" date="2015" name="Fish Shellfish Immunol.">
        <title>Early steps in the European eel (Anguilla anguilla)-Vibrio vulnificus interaction in the gills: Role of the RtxA13 toxin.</title>
        <authorList>
            <person name="Callol A."/>
            <person name="Pajuelo D."/>
            <person name="Ebbesson L."/>
            <person name="Teles M."/>
            <person name="MacKenzie S."/>
            <person name="Amaro C."/>
        </authorList>
    </citation>
    <scope>NUCLEOTIDE SEQUENCE</scope>
</reference>